<comment type="similarity">
    <text evidence="1">Belongs to the PemK/MazF family.</text>
</comment>
<name>A0A841FU80_9ACTN</name>
<protein>
    <submittedName>
        <fullName evidence="3">mRNA interferase MazF</fullName>
        <ecNumber evidence="3">3.1.-.-</ecNumber>
    </submittedName>
</protein>
<dbReference type="PANTHER" id="PTHR33988:SF2">
    <property type="entry name" value="ENDORIBONUCLEASE MAZF"/>
    <property type="match status" value="1"/>
</dbReference>
<dbReference type="InterPro" id="IPR011067">
    <property type="entry name" value="Plasmid_toxin/cell-grow_inhib"/>
</dbReference>
<proteinExistence type="inferred from homology"/>
<dbReference type="AlphaFoldDB" id="A0A841FU80"/>
<dbReference type="SUPFAM" id="SSF50118">
    <property type="entry name" value="Cell growth inhibitor/plasmid maintenance toxic component"/>
    <property type="match status" value="1"/>
</dbReference>
<keyword evidence="2" id="KW-1277">Toxin-antitoxin system</keyword>
<keyword evidence="3" id="KW-0378">Hydrolase</keyword>
<dbReference type="EC" id="3.1.-.-" evidence="3"/>
<sequence length="115" mass="12870">MSRIRPWEVWYVDLGEPVGHEQGGSRPGVVVGSALHCRFPIQMAIFVPLTTTDRGLTHHVPVFSPDSGLAKPSFAMTEQPRTLSTDRLEDDLPLGMLVEAERREITFWLKKMVAA</sequence>
<dbReference type="GO" id="GO:0003677">
    <property type="term" value="F:DNA binding"/>
    <property type="evidence" value="ECO:0007669"/>
    <property type="project" value="InterPro"/>
</dbReference>
<dbReference type="PANTHER" id="PTHR33988">
    <property type="entry name" value="ENDORIBONUCLEASE MAZF-RELATED"/>
    <property type="match status" value="1"/>
</dbReference>
<dbReference type="Gene3D" id="2.30.30.110">
    <property type="match status" value="1"/>
</dbReference>
<dbReference type="InterPro" id="IPR003477">
    <property type="entry name" value="PemK-like"/>
</dbReference>
<gene>
    <name evidence="3" type="ORF">HNR73_004975</name>
</gene>
<dbReference type="Proteomes" id="UP000548476">
    <property type="component" value="Unassembled WGS sequence"/>
</dbReference>
<comment type="caution">
    <text evidence="3">The sequence shown here is derived from an EMBL/GenBank/DDBJ whole genome shotgun (WGS) entry which is preliminary data.</text>
</comment>
<dbReference type="GO" id="GO:0016787">
    <property type="term" value="F:hydrolase activity"/>
    <property type="evidence" value="ECO:0007669"/>
    <property type="project" value="UniProtKB-KW"/>
</dbReference>
<reference evidence="3 4" key="1">
    <citation type="submission" date="2020-08" db="EMBL/GenBank/DDBJ databases">
        <title>Genomic Encyclopedia of Type Strains, Phase IV (KMG-IV): sequencing the most valuable type-strain genomes for metagenomic binning, comparative biology and taxonomic classification.</title>
        <authorList>
            <person name="Goeker M."/>
        </authorList>
    </citation>
    <scope>NUCLEOTIDE SEQUENCE [LARGE SCALE GENOMIC DNA]</scope>
    <source>
        <strain evidence="3 4">YIM 65646</strain>
    </source>
</reference>
<dbReference type="Pfam" id="PF02452">
    <property type="entry name" value="PemK_toxin"/>
    <property type="match status" value="1"/>
</dbReference>
<evidence type="ECO:0000313" key="4">
    <source>
        <dbReference type="Proteomes" id="UP000548476"/>
    </source>
</evidence>
<dbReference type="GO" id="GO:0004521">
    <property type="term" value="F:RNA endonuclease activity"/>
    <property type="evidence" value="ECO:0007669"/>
    <property type="project" value="TreeGrafter"/>
</dbReference>
<accession>A0A841FU80</accession>
<organism evidence="3 4">
    <name type="scientific">Phytomonospora endophytica</name>
    <dbReference type="NCBI Taxonomy" id="714109"/>
    <lineage>
        <taxon>Bacteria</taxon>
        <taxon>Bacillati</taxon>
        <taxon>Actinomycetota</taxon>
        <taxon>Actinomycetes</taxon>
        <taxon>Micromonosporales</taxon>
        <taxon>Micromonosporaceae</taxon>
        <taxon>Phytomonospora</taxon>
    </lineage>
</organism>
<keyword evidence="4" id="KW-1185">Reference proteome</keyword>
<dbReference type="GO" id="GO:0006402">
    <property type="term" value="P:mRNA catabolic process"/>
    <property type="evidence" value="ECO:0007669"/>
    <property type="project" value="TreeGrafter"/>
</dbReference>
<evidence type="ECO:0000256" key="2">
    <source>
        <dbReference type="ARBA" id="ARBA00022649"/>
    </source>
</evidence>
<evidence type="ECO:0000256" key="1">
    <source>
        <dbReference type="ARBA" id="ARBA00007521"/>
    </source>
</evidence>
<dbReference type="GO" id="GO:0016075">
    <property type="term" value="P:rRNA catabolic process"/>
    <property type="evidence" value="ECO:0007669"/>
    <property type="project" value="TreeGrafter"/>
</dbReference>
<dbReference type="EMBL" id="JACHGT010000011">
    <property type="protein sequence ID" value="MBB6037102.1"/>
    <property type="molecule type" value="Genomic_DNA"/>
</dbReference>
<dbReference type="RefSeq" id="WP_184789927.1">
    <property type="nucleotide sequence ID" value="NZ_BONT01000071.1"/>
</dbReference>
<evidence type="ECO:0000313" key="3">
    <source>
        <dbReference type="EMBL" id="MBB6037102.1"/>
    </source>
</evidence>